<evidence type="ECO:0000313" key="9">
    <source>
        <dbReference type="Proteomes" id="UP000000379"/>
    </source>
</evidence>
<evidence type="ECO:0000256" key="4">
    <source>
        <dbReference type="ARBA" id="ARBA00022989"/>
    </source>
</evidence>
<dbReference type="HOGENOM" id="CLU_080181_0_0_0"/>
<feature type="transmembrane region" description="Helical" evidence="6">
    <location>
        <begin position="37"/>
        <end position="59"/>
    </location>
</feature>
<dbReference type="PANTHER" id="PTHR34820">
    <property type="entry name" value="INNER MEMBRANE PROTEIN YEBZ"/>
    <property type="match status" value="1"/>
</dbReference>
<evidence type="ECO:0000256" key="2">
    <source>
        <dbReference type="ARBA" id="ARBA00022475"/>
    </source>
</evidence>
<evidence type="ECO:0000256" key="3">
    <source>
        <dbReference type="ARBA" id="ARBA00022692"/>
    </source>
</evidence>
<proteinExistence type="predicted"/>
<feature type="domain" description="Copper resistance protein D" evidence="7">
    <location>
        <begin position="165"/>
        <end position="265"/>
    </location>
</feature>
<dbReference type="Pfam" id="PF05425">
    <property type="entry name" value="CopD"/>
    <property type="match status" value="1"/>
</dbReference>
<dbReference type="EMBL" id="CP002049">
    <property type="protein sequence ID" value="ADI14007.1"/>
    <property type="molecule type" value="Genomic_DNA"/>
</dbReference>
<keyword evidence="3 6" id="KW-0812">Transmembrane</keyword>
<organism evidence="8 9">
    <name type="scientific">Truepera radiovictrix (strain DSM 17093 / CIP 108686 / LMG 22925 / RQ-24)</name>
    <dbReference type="NCBI Taxonomy" id="649638"/>
    <lineage>
        <taxon>Bacteria</taxon>
        <taxon>Thermotogati</taxon>
        <taxon>Deinococcota</taxon>
        <taxon>Deinococci</taxon>
        <taxon>Trueperales</taxon>
        <taxon>Trueperaceae</taxon>
        <taxon>Truepera</taxon>
    </lineage>
</organism>
<gene>
    <name evidence="8" type="ordered locus">Trad_0873</name>
</gene>
<name>D7CUL6_TRURR</name>
<feature type="transmembrane region" description="Helical" evidence="6">
    <location>
        <begin position="135"/>
        <end position="153"/>
    </location>
</feature>
<feature type="transmembrane region" description="Helical" evidence="6">
    <location>
        <begin position="7"/>
        <end position="25"/>
    </location>
</feature>
<evidence type="ECO:0000259" key="7">
    <source>
        <dbReference type="Pfam" id="PF05425"/>
    </source>
</evidence>
<feature type="transmembrane region" description="Helical" evidence="6">
    <location>
        <begin position="104"/>
        <end position="123"/>
    </location>
</feature>
<dbReference type="PANTHER" id="PTHR34820:SF4">
    <property type="entry name" value="INNER MEMBRANE PROTEIN YEBZ"/>
    <property type="match status" value="1"/>
</dbReference>
<dbReference type="InterPro" id="IPR032694">
    <property type="entry name" value="CopC/D"/>
</dbReference>
<keyword evidence="5 6" id="KW-0472">Membrane</keyword>
<dbReference type="eggNOG" id="COG1276">
    <property type="taxonomic scope" value="Bacteria"/>
</dbReference>
<protein>
    <submittedName>
        <fullName evidence="8">Copper resistance D domain protein</fullName>
    </submittedName>
</protein>
<feature type="transmembrane region" description="Helical" evidence="6">
    <location>
        <begin position="204"/>
        <end position="223"/>
    </location>
</feature>
<reference evidence="9" key="1">
    <citation type="submission" date="2010-05" db="EMBL/GenBank/DDBJ databases">
        <title>The complete genome of Truepera radiovictris DSM 17093.</title>
        <authorList>
            <consortium name="US DOE Joint Genome Institute (JGI-PGF)"/>
            <person name="Lucas S."/>
            <person name="Copeland A."/>
            <person name="Lapidus A."/>
            <person name="Glavina del Rio T."/>
            <person name="Dalin E."/>
            <person name="Tice H."/>
            <person name="Bruce D."/>
            <person name="Goodwin L."/>
            <person name="Pitluck S."/>
            <person name="Kyrpides N."/>
            <person name="Mavromatis K."/>
            <person name="Ovchinnikova G."/>
            <person name="Munk A.C."/>
            <person name="Detter J.C."/>
            <person name="Han C."/>
            <person name="Tapia R."/>
            <person name="Land M."/>
            <person name="Hauser L."/>
            <person name="Markowitz V."/>
            <person name="Cheng J.-F."/>
            <person name="Hugenholtz P."/>
            <person name="Woyke T."/>
            <person name="Wu D."/>
            <person name="Tindall B."/>
            <person name="Pomrenke H.G."/>
            <person name="Brambilla E."/>
            <person name="Klenk H.-P."/>
            <person name="Eisen J.A."/>
        </authorList>
    </citation>
    <scope>NUCLEOTIDE SEQUENCE [LARGE SCALE GENOMIC DNA]</scope>
    <source>
        <strain evidence="9">DSM 17093 / CIP 108686 / LMG 22925 / RQ-24</strain>
    </source>
</reference>
<dbReference type="InterPro" id="IPR008457">
    <property type="entry name" value="Cu-R_CopD_dom"/>
</dbReference>
<dbReference type="KEGG" id="tra:Trad_0873"/>
<comment type="subcellular location">
    <subcellularLocation>
        <location evidence="1">Cell membrane</location>
        <topology evidence="1">Multi-pass membrane protein</topology>
    </subcellularLocation>
</comment>
<accession>D7CUL6</accession>
<feature type="transmembrane region" description="Helical" evidence="6">
    <location>
        <begin position="174"/>
        <end position="192"/>
    </location>
</feature>
<keyword evidence="9" id="KW-1185">Reference proteome</keyword>
<evidence type="ECO:0000313" key="8">
    <source>
        <dbReference type="EMBL" id="ADI14007.1"/>
    </source>
</evidence>
<keyword evidence="4 6" id="KW-1133">Transmembrane helix</keyword>
<dbReference type="AlphaFoldDB" id="D7CUL6"/>
<dbReference type="Proteomes" id="UP000000379">
    <property type="component" value="Chromosome"/>
</dbReference>
<evidence type="ECO:0000256" key="1">
    <source>
        <dbReference type="ARBA" id="ARBA00004651"/>
    </source>
</evidence>
<evidence type="ECO:0000256" key="5">
    <source>
        <dbReference type="ARBA" id="ARBA00023136"/>
    </source>
</evidence>
<dbReference type="GO" id="GO:0006825">
    <property type="term" value="P:copper ion transport"/>
    <property type="evidence" value="ECO:0007669"/>
    <property type="project" value="InterPro"/>
</dbReference>
<reference evidence="8 9" key="2">
    <citation type="journal article" date="2011" name="Stand. Genomic Sci.">
        <title>Complete genome sequence of Truepera radiovictrix type strain (RQ-24).</title>
        <authorList>
            <person name="Ivanova N."/>
            <person name="Rohde C."/>
            <person name="Munk C."/>
            <person name="Nolan M."/>
            <person name="Lucas S."/>
            <person name="Del Rio T.G."/>
            <person name="Tice H."/>
            <person name="Deshpande S."/>
            <person name="Cheng J.F."/>
            <person name="Tapia R."/>
            <person name="Han C."/>
            <person name="Goodwin L."/>
            <person name="Pitluck S."/>
            <person name="Liolios K."/>
            <person name="Mavromatis K."/>
            <person name="Mikhailova N."/>
            <person name="Pati A."/>
            <person name="Chen A."/>
            <person name="Palaniappan K."/>
            <person name="Land M."/>
            <person name="Hauser L."/>
            <person name="Chang Y.J."/>
            <person name="Jeffries C.D."/>
            <person name="Brambilla E."/>
            <person name="Rohde M."/>
            <person name="Goker M."/>
            <person name="Tindall B.J."/>
            <person name="Woyke T."/>
            <person name="Bristow J."/>
            <person name="Eisen J.A."/>
            <person name="Markowitz V."/>
            <person name="Hugenholtz P."/>
            <person name="Kyrpides N.C."/>
            <person name="Klenk H.P."/>
            <person name="Lapidus A."/>
        </authorList>
    </citation>
    <scope>NUCLEOTIDE SEQUENCE [LARGE SCALE GENOMIC DNA]</scope>
    <source>
        <strain evidence="9">DSM 17093 / CIP 108686 / LMG 22925 / RQ-24</strain>
    </source>
</reference>
<feature type="transmembrane region" description="Helical" evidence="6">
    <location>
        <begin position="244"/>
        <end position="265"/>
    </location>
</feature>
<evidence type="ECO:0000256" key="6">
    <source>
        <dbReference type="SAM" id="Phobius"/>
    </source>
</evidence>
<keyword evidence="2" id="KW-1003">Cell membrane</keyword>
<dbReference type="RefSeq" id="WP_013177379.1">
    <property type="nucleotide sequence ID" value="NC_014221.1"/>
</dbReference>
<dbReference type="GO" id="GO:0005886">
    <property type="term" value="C:plasma membrane"/>
    <property type="evidence" value="ECO:0007669"/>
    <property type="project" value="UniProtKB-SubCell"/>
</dbReference>
<dbReference type="STRING" id="649638.Trad_0873"/>
<sequence>MDALLKASAYLGALLLLGAGLYRFALRPGAPERSLRALALLGAALLVLGSLGDLVWTLVRLTGRFDAGLTLEYAATTRHGRWVLARVALAGALVGLLRVSRPWPFGLAGAGVLLSFSALSHGAVMHGPPALVADLGHLAAAMLWGGAVLFAALGWRGLGEARLGVLGRVSRIGLWSVLLLVATGVYASALHIERPEVLVTTRYGWSLLGKVALVGLTLALAALNRWHFLPRLRRGNSATLTHRFGAVLLAEAGLLLAIFAVTGVLTTSPLPHD</sequence>